<proteinExistence type="predicted"/>
<reference evidence="1 2" key="1">
    <citation type="submission" date="2020-10" db="EMBL/GenBank/DDBJ databases">
        <title>Phylogeny of dyella-like bacteria.</title>
        <authorList>
            <person name="Fu J."/>
        </authorList>
    </citation>
    <scope>NUCLEOTIDE SEQUENCE [LARGE SCALE GENOMIC DNA]</scope>
    <source>
        <strain evidence="1 2">DHOB07</strain>
    </source>
</reference>
<accession>A0ABW8IYW2</accession>
<name>A0ABW8IYW2_9GAMM</name>
<keyword evidence="2" id="KW-1185">Reference proteome</keyword>
<evidence type="ECO:0000313" key="2">
    <source>
        <dbReference type="Proteomes" id="UP001620405"/>
    </source>
</evidence>
<dbReference type="Proteomes" id="UP001620405">
    <property type="component" value="Unassembled WGS sequence"/>
</dbReference>
<organism evidence="1 2">
    <name type="scientific">Dyella lipolytica</name>
    <dbReference type="NCBI Taxonomy" id="1867835"/>
    <lineage>
        <taxon>Bacteria</taxon>
        <taxon>Pseudomonadati</taxon>
        <taxon>Pseudomonadota</taxon>
        <taxon>Gammaproteobacteria</taxon>
        <taxon>Lysobacterales</taxon>
        <taxon>Rhodanobacteraceae</taxon>
        <taxon>Dyella</taxon>
    </lineage>
</organism>
<gene>
    <name evidence="1" type="ORF">ISP13_15985</name>
</gene>
<dbReference type="EMBL" id="JADIKG010000013">
    <property type="protein sequence ID" value="MFK2875042.1"/>
    <property type="molecule type" value="Genomic_DNA"/>
</dbReference>
<protein>
    <submittedName>
        <fullName evidence="1">Uncharacterized protein</fullName>
    </submittedName>
</protein>
<sequence>MNVAVLGGMKKGLPLANPYQAGMLLQGQVFQAFGNWEGTDMRLDLIIYPPGHTTDLPGNYVVNWAPGQSLADVLKATLSVVYPGIPISINIGSNLVFDSLECHFCASLEQLAQYIGDLTDKVFKQRVSITMQSGKFVIYDTTHKPSPIQINFTDLIGQPTWIETNAMQMKTVMRADLQVGALITMPQGLQNLPGLVIASAGAALASNGAGISSTGKNTSTFQGNFLVTELRHIGNFRSPSGQDWATVFNCVSGG</sequence>
<comment type="caution">
    <text evidence="1">The sequence shown here is derived from an EMBL/GenBank/DDBJ whole genome shotgun (WGS) entry which is preliminary data.</text>
</comment>
<evidence type="ECO:0000313" key="1">
    <source>
        <dbReference type="EMBL" id="MFK2875042.1"/>
    </source>
</evidence>